<dbReference type="Proteomes" id="UP000528457">
    <property type="component" value="Unassembled WGS sequence"/>
</dbReference>
<evidence type="ECO:0000256" key="2">
    <source>
        <dbReference type="SAM" id="Phobius"/>
    </source>
</evidence>
<evidence type="ECO:0000313" key="3">
    <source>
        <dbReference type="EMBL" id="MBB6521142.1"/>
    </source>
</evidence>
<feature type="transmembrane region" description="Helical" evidence="2">
    <location>
        <begin position="281"/>
        <end position="304"/>
    </location>
</feature>
<keyword evidence="2" id="KW-0812">Transmembrane</keyword>
<dbReference type="InterPro" id="IPR036259">
    <property type="entry name" value="MFS_trans_sf"/>
</dbReference>
<accession>A0A7X0JRV8</accession>
<evidence type="ECO:0000256" key="1">
    <source>
        <dbReference type="SAM" id="MobiDB-lite"/>
    </source>
</evidence>
<dbReference type="SUPFAM" id="SSF103473">
    <property type="entry name" value="MFS general substrate transporter"/>
    <property type="match status" value="1"/>
</dbReference>
<feature type="transmembrane region" description="Helical" evidence="2">
    <location>
        <begin position="61"/>
        <end position="78"/>
    </location>
</feature>
<dbReference type="Gene3D" id="1.20.1250.20">
    <property type="entry name" value="MFS general substrate transporter like domains"/>
    <property type="match status" value="1"/>
</dbReference>
<sequence length="420" mass="46588">MALMLMTAYFILRPVRDAMASDWSDSEVSMLWNIQFFLAVGIVALYGFAVSRMTLRKLAPFIYSFFSLSFVLFYFLTPWFSNPVLLEKGFYLWVTVFSLLNLSVFWSFVSTIFTKDQCMRLFPFIGAGASAGAMLGPTIPLFFSRAMGLDNLMLVAAITLLLVIPVALYLNRIQAAVDGENQYRQKDGPSVIGGPWWKGFSDVLSNRYLLGIAVFILLYVFLSSFMYFQQKNILAEFSRPERTQILGGIDWIVNLMTFVFAFALTNRMVKYLGMGLTLASVPLLLVLGMGILAFAPWVTILLGVQIARRVGNYSITRPAREMLFTEVSQEERFKAKPVIDVVVYRGGDAVSASLFALLSDGMGLGLGAISCIAAGIASVWAALGVRLGRLYERSDSQDGEGNHDDSLANNHPSLHSAAQR</sequence>
<dbReference type="PANTHER" id="PTHR43596:SF1">
    <property type="entry name" value="ADP,ATP CARRIER PROTEIN"/>
    <property type="match status" value="1"/>
</dbReference>
<keyword evidence="2" id="KW-1133">Transmembrane helix</keyword>
<dbReference type="EMBL" id="JACHHT010000001">
    <property type="protein sequence ID" value="MBB6521142.1"/>
    <property type="molecule type" value="Genomic_DNA"/>
</dbReference>
<keyword evidence="2" id="KW-0472">Membrane</keyword>
<feature type="transmembrane region" description="Helical" evidence="2">
    <location>
        <begin position="121"/>
        <end position="143"/>
    </location>
</feature>
<gene>
    <name evidence="3" type="ORF">HNR48_001420</name>
</gene>
<dbReference type="RefSeq" id="WP_167202730.1">
    <property type="nucleotide sequence ID" value="NZ_JAAONY010000001.1"/>
</dbReference>
<feature type="region of interest" description="Disordered" evidence="1">
    <location>
        <begin position="394"/>
        <end position="420"/>
    </location>
</feature>
<feature type="compositionally biased region" description="Polar residues" evidence="1">
    <location>
        <begin position="407"/>
        <end position="420"/>
    </location>
</feature>
<organism evidence="3 4">
    <name type="scientific">Pseudoteredinibacter isoporae</name>
    <dbReference type="NCBI Taxonomy" id="570281"/>
    <lineage>
        <taxon>Bacteria</taxon>
        <taxon>Pseudomonadati</taxon>
        <taxon>Pseudomonadota</taxon>
        <taxon>Gammaproteobacteria</taxon>
        <taxon>Cellvibrionales</taxon>
        <taxon>Cellvibrionaceae</taxon>
        <taxon>Pseudoteredinibacter</taxon>
    </lineage>
</organism>
<feature type="transmembrane region" description="Helical" evidence="2">
    <location>
        <begin position="362"/>
        <end position="383"/>
    </location>
</feature>
<name>A0A7X0JRV8_9GAMM</name>
<dbReference type="InParanoid" id="A0A7X0JRV8"/>
<feature type="compositionally biased region" description="Basic and acidic residues" evidence="1">
    <location>
        <begin position="394"/>
        <end position="406"/>
    </location>
</feature>
<feature type="transmembrane region" description="Helical" evidence="2">
    <location>
        <begin position="30"/>
        <end position="49"/>
    </location>
</feature>
<feature type="transmembrane region" description="Helical" evidence="2">
    <location>
        <begin position="149"/>
        <end position="170"/>
    </location>
</feature>
<dbReference type="AlphaFoldDB" id="A0A7X0JRV8"/>
<feature type="transmembrane region" description="Helical" evidence="2">
    <location>
        <begin position="248"/>
        <end position="269"/>
    </location>
</feature>
<keyword evidence="4" id="KW-1185">Reference proteome</keyword>
<reference evidence="3 4" key="1">
    <citation type="submission" date="2020-08" db="EMBL/GenBank/DDBJ databases">
        <title>Genomic Encyclopedia of Type Strains, Phase IV (KMG-IV): sequencing the most valuable type-strain genomes for metagenomic binning, comparative biology and taxonomic classification.</title>
        <authorList>
            <person name="Goeker M."/>
        </authorList>
    </citation>
    <scope>NUCLEOTIDE SEQUENCE [LARGE SCALE GENOMIC DNA]</scope>
    <source>
        <strain evidence="3 4">DSM 22368</strain>
    </source>
</reference>
<evidence type="ECO:0000313" key="4">
    <source>
        <dbReference type="Proteomes" id="UP000528457"/>
    </source>
</evidence>
<protein>
    <submittedName>
        <fullName evidence="3">AAA family ATP:ADP antiporter</fullName>
    </submittedName>
</protein>
<feature type="transmembrane region" description="Helical" evidence="2">
    <location>
        <begin position="90"/>
        <end position="109"/>
    </location>
</feature>
<dbReference type="PANTHER" id="PTHR43596">
    <property type="entry name" value="ADP,ATP CARRIER PROTEIN"/>
    <property type="match status" value="1"/>
</dbReference>
<comment type="caution">
    <text evidence="3">The sequence shown here is derived from an EMBL/GenBank/DDBJ whole genome shotgun (WGS) entry which is preliminary data.</text>
</comment>
<feature type="transmembrane region" description="Helical" evidence="2">
    <location>
        <begin position="208"/>
        <end position="228"/>
    </location>
</feature>
<proteinExistence type="predicted"/>